<dbReference type="FunFam" id="3.40.50.720:FF:000084">
    <property type="entry name" value="Short-chain dehydrogenase reductase"/>
    <property type="match status" value="1"/>
</dbReference>
<accession>A0A7W6FQA3</accession>
<dbReference type="InterPro" id="IPR002347">
    <property type="entry name" value="SDR_fam"/>
</dbReference>
<comment type="similarity">
    <text evidence="1 4">Belongs to the short-chain dehydrogenases/reductases (SDR) family.</text>
</comment>
<dbReference type="EMBL" id="JACIDT010000004">
    <property type="protein sequence ID" value="MBB3925814.1"/>
    <property type="molecule type" value="Genomic_DNA"/>
</dbReference>
<dbReference type="SUPFAM" id="SSF51735">
    <property type="entry name" value="NAD(P)-binding Rossmann-fold domains"/>
    <property type="match status" value="1"/>
</dbReference>
<evidence type="ECO:0000313" key="5">
    <source>
        <dbReference type="EMBL" id="MBB3925814.1"/>
    </source>
</evidence>
<dbReference type="InterPro" id="IPR036291">
    <property type="entry name" value="NAD(P)-bd_dom_sf"/>
</dbReference>
<evidence type="ECO:0000256" key="4">
    <source>
        <dbReference type="RuleBase" id="RU000363"/>
    </source>
</evidence>
<gene>
    <name evidence="5" type="ORF">GGR43_001529</name>
</gene>
<evidence type="ECO:0000256" key="1">
    <source>
        <dbReference type="ARBA" id="ARBA00006484"/>
    </source>
</evidence>
<dbReference type="Pfam" id="PF00106">
    <property type="entry name" value="adh_short"/>
    <property type="match status" value="1"/>
</dbReference>
<dbReference type="PANTHER" id="PTHR45024">
    <property type="entry name" value="DEHYDROGENASES, SHORT CHAIN"/>
    <property type="match status" value="1"/>
</dbReference>
<dbReference type="Proteomes" id="UP000571950">
    <property type="component" value="Unassembled WGS sequence"/>
</dbReference>
<dbReference type="PRINTS" id="PR00081">
    <property type="entry name" value="GDHRDH"/>
</dbReference>
<protein>
    <submittedName>
        <fullName evidence="5">NAD(P)-dependent dehydrogenase (Short-subunit alcohol dehydrogenase family)</fullName>
    </submittedName>
</protein>
<dbReference type="PANTHER" id="PTHR45024:SF2">
    <property type="entry name" value="SCP2 DOMAIN-CONTAINING PROTEIN"/>
    <property type="match status" value="1"/>
</dbReference>
<comment type="catalytic activity">
    <reaction evidence="3">
        <text>2,5-dichlorocyclohexa-2,5-dien-1,4-diol + NAD(+) = 2,5-dichlorohydroquinone + NADH + H(+)</text>
        <dbReference type="Rhea" id="RHEA:15741"/>
        <dbReference type="ChEBI" id="CHEBI:15378"/>
        <dbReference type="ChEBI" id="CHEBI:27545"/>
        <dbReference type="ChEBI" id="CHEBI:28975"/>
        <dbReference type="ChEBI" id="CHEBI:57540"/>
        <dbReference type="ChEBI" id="CHEBI:57945"/>
    </reaction>
</comment>
<keyword evidence="2" id="KW-0560">Oxidoreductase</keyword>
<reference evidence="5 6" key="1">
    <citation type="submission" date="2020-08" db="EMBL/GenBank/DDBJ databases">
        <title>Genomic Encyclopedia of Type Strains, Phase IV (KMG-IV): sequencing the most valuable type-strain genomes for metagenomic binning, comparative biology and taxonomic classification.</title>
        <authorList>
            <person name="Goeker M."/>
        </authorList>
    </citation>
    <scope>NUCLEOTIDE SEQUENCE [LARGE SCALE GENOMIC DNA]</scope>
    <source>
        <strain evidence="5 6">DSM 26189</strain>
    </source>
</reference>
<keyword evidence="6" id="KW-1185">Reference proteome</keyword>
<dbReference type="PRINTS" id="PR00080">
    <property type="entry name" value="SDRFAMILY"/>
</dbReference>
<sequence>MIDERKPLAGKVAIVTGAGQPVSIGRSHALAFARAGAKVVVNDNGSPLDGEGSDATLAEIVAREIREEGGEAIASVESVATSEGANAIVAAALDAFGRVDILVNNAGNQRFARIYEATDEDFDSLVAVHLKGTFNMTRAVSRPMMEQRSGAILNTASTGGLGFYGNSIYAAVKEGTVGFTRSVARDLGPYGIRVNAIRPGAVSRMRADPKASAMANEAELVHGFPTAWNQFIVRDMVTSLNEAPETDLNPDHIANFVLWLCSDAAANVNGLTFRVAGGEIGLMTDPEVSRSVFRPGGWDFRSLNQPQVRDYLIGGLVNRFAGKGG</sequence>
<dbReference type="InterPro" id="IPR051687">
    <property type="entry name" value="Peroxisomal_Beta-Oxidation"/>
</dbReference>
<name>A0A7W6FQA3_9SPHN</name>
<evidence type="ECO:0000256" key="2">
    <source>
        <dbReference type="ARBA" id="ARBA00023002"/>
    </source>
</evidence>
<proteinExistence type="inferred from homology"/>
<dbReference type="AlphaFoldDB" id="A0A7W6FQA3"/>
<dbReference type="Gene3D" id="3.40.50.720">
    <property type="entry name" value="NAD(P)-binding Rossmann-like Domain"/>
    <property type="match status" value="1"/>
</dbReference>
<organism evidence="5 6">
    <name type="scientific">Sphingobium jiangsuense</name>
    <dbReference type="NCBI Taxonomy" id="870476"/>
    <lineage>
        <taxon>Bacteria</taxon>
        <taxon>Pseudomonadati</taxon>
        <taxon>Pseudomonadota</taxon>
        <taxon>Alphaproteobacteria</taxon>
        <taxon>Sphingomonadales</taxon>
        <taxon>Sphingomonadaceae</taxon>
        <taxon>Sphingobium</taxon>
    </lineage>
</organism>
<dbReference type="GO" id="GO:0016491">
    <property type="term" value="F:oxidoreductase activity"/>
    <property type="evidence" value="ECO:0007669"/>
    <property type="project" value="UniProtKB-KW"/>
</dbReference>
<dbReference type="RefSeq" id="WP_188071362.1">
    <property type="nucleotide sequence ID" value="NZ_BSPS01000132.1"/>
</dbReference>
<evidence type="ECO:0000313" key="6">
    <source>
        <dbReference type="Proteomes" id="UP000571950"/>
    </source>
</evidence>
<comment type="caution">
    <text evidence="5">The sequence shown here is derived from an EMBL/GenBank/DDBJ whole genome shotgun (WGS) entry which is preliminary data.</text>
</comment>
<evidence type="ECO:0000256" key="3">
    <source>
        <dbReference type="ARBA" id="ARBA00051383"/>
    </source>
</evidence>